<reference evidence="2" key="1">
    <citation type="journal article" date="2023" name="Nat. Plants">
        <title>Single-cell RNA sequencing provides a high-resolution roadmap for understanding the multicellular compartmentation of specialized metabolism.</title>
        <authorList>
            <person name="Sun S."/>
            <person name="Shen X."/>
            <person name="Li Y."/>
            <person name="Li Y."/>
            <person name="Wang S."/>
            <person name="Li R."/>
            <person name="Zhang H."/>
            <person name="Shen G."/>
            <person name="Guo B."/>
            <person name="Wei J."/>
            <person name="Xu J."/>
            <person name="St-Pierre B."/>
            <person name="Chen S."/>
            <person name="Sun C."/>
        </authorList>
    </citation>
    <scope>NUCLEOTIDE SEQUENCE [LARGE SCALE GENOMIC DNA]</scope>
</reference>
<organism evidence="1 2">
    <name type="scientific">Catharanthus roseus</name>
    <name type="common">Madagascar periwinkle</name>
    <name type="synonym">Vinca rosea</name>
    <dbReference type="NCBI Taxonomy" id="4058"/>
    <lineage>
        <taxon>Eukaryota</taxon>
        <taxon>Viridiplantae</taxon>
        <taxon>Streptophyta</taxon>
        <taxon>Embryophyta</taxon>
        <taxon>Tracheophyta</taxon>
        <taxon>Spermatophyta</taxon>
        <taxon>Magnoliopsida</taxon>
        <taxon>eudicotyledons</taxon>
        <taxon>Gunneridae</taxon>
        <taxon>Pentapetalae</taxon>
        <taxon>asterids</taxon>
        <taxon>lamiids</taxon>
        <taxon>Gentianales</taxon>
        <taxon>Apocynaceae</taxon>
        <taxon>Rauvolfioideae</taxon>
        <taxon>Vinceae</taxon>
        <taxon>Catharanthinae</taxon>
        <taxon>Catharanthus</taxon>
    </lineage>
</organism>
<dbReference type="Proteomes" id="UP001060085">
    <property type="component" value="Linkage Group LG02"/>
</dbReference>
<dbReference type="EMBL" id="CM044702">
    <property type="protein sequence ID" value="KAI5675880.1"/>
    <property type="molecule type" value="Genomic_DNA"/>
</dbReference>
<keyword evidence="2" id="KW-1185">Reference proteome</keyword>
<name>A0ACC0BT85_CATRO</name>
<accession>A0ACC0BT85</accession>
<proteinExistence type="predicted"/>
<evidence type="ECO:0000313" key="1">
    <source>
        <dbReference type="EMBL" id="KAI5675880.1"/>
    </source>
</evidence>
<comment type="caution">
    <text evidence="1">The sequence shown here is derived from an EMBL/GenBank/DDBJ whole genome shotgun (WGS) entry which is preliminary data.</text>
</comment>
<protein>
    <submittedName>
        <fullName evidence="1">Uncharacterized protein</fullName>
    </submittedName>
</protein>
<gene>
    <name evidence="1" type="ORF">M9H77_06830</name>
</gene>
<evidence type="ECO:0000313" key="2">
    <source>
        <dbReference type="Proteomes" id="UP001060085"/>
    </source>
</evidence>
<sequence length="1379" mass="159482">MQEQGVMNRLEKVAKHLELAELKKNSLEESILTLLEQCKDFEDQMDSTHKDINVRFRELIFREKKLNSEKETLELTRELIEKKLKEVGDREKEFALFCKEKVRALELREEELVSIREVYVKEVDEKLSEQEKRVQALLTSLKSEKVLMEGVKNFVEKKFKEIEPVEKSLQDKRGEIETRTRELKQEEGKIKERERKVELKEEELNVWKARHDETVLKENQLRLTLEDLEFQEKNNDFIRKLNEKRMKELDLKEELEKKGKEVLEKGLKELEWKRKEFAERIEEFELRKKELQESFNEFHSKNNNFLSDKKLLEEASITLQEKEKKFEDRSKQLELKEKQLQESLKEFHLKQKESLLKTGLLKKESKDLESKWKEFECRIQEFNGRVKLFEESLEEIHVKEKQFQLAKELLEKESKHLESRRKELEESSKKFELREKELELKEKHFQLEKELPEKDSKHLQSRRKELEERSKKFEPSEKELKPKEKHFQLEKELTQKESNHLESKRKELEESSKKLELRDKELEPKEKQLYGLPHAQSKTEQILGAVSQRLSCNSTDLNITSVVMMDGKNLQIFLNEHERDHCSMADEVFKSLQLCKDPAKLVLTAMEGFFPPHLTKGNREFSGDVVRSSCMLLLRQLIRTSPQIQPCVRDEALKLAKEWKAKMVTESLLEVFGFLCLIASYDVASAFDPEDIMRCLEFAAQHQSQLEPELCCRLGLKEKIPNLIENLLQSNQSLEAVNFIYGFELLDRFPPVPILKNYLQHIKTCSIRLLRKRGNKENVQNEYVNVRVAAIRSVIRCIIGHKLESQLPPKDLENTIKQLLTRKGDRNLAGPSNGREAQGQKKVKAKQISSTAAPSHPTHRLAGDLSNTFGGPSHPMVVIIASMDGKNLLSFLSSHVVECELLHNEVSSALQISDRSPRLVLDAVESLYYSHQTENETRSCIFLLEQLMGFSPNIIPDVKDAAQKIAFEWQAKLRANNGNSLLLLMFLLLLSAYRLDHTLHRKELLDLYQRVEKQKPSPALIHALGISEDISIETQKATSRSLPVKNLTESSSMVPELHVESVCADMDLEGKKGVSVCSEVPSFINHSSDPADLILDALRNCYGSNFSKSKNHQLVFKSFCHLLEQLMSVSPEIRPKVQGCACSFALDWKAKSTGPCSWEALGFLQLVATYQLSSVFSSDELFGLLEVVWQPKEAGELIRLLGLVDKIPGFISHLIKKKKHLLAFAHVYDFKLFKSFPPVAILKRHVRYSKMVANRIRKKGRHTHEAQDKALVSEISALEAVIKLISKHGLQSKYSPDELQSTIEQLESRRANLNTSKQKVNANVCAPEVKRQHVETEKRPASDCPSGSQAHLQPASKIPRLVSPSQFISDRQYSICRDV</sequence>